<keyword evidence="2" id="KW-1185">Reference proteome</keyword>
<sequence length="74" mass="8889">MEALEEGMALGRANFARLDQRGQKWKHRNVPIYIREQLWCPFYLTEQNGEQTLYIIQPPGKYPKVHFVRWKPDT</sequence>
<protein>
    <submittedName>
        <fullName evidence="1">Uncharacterized protein</fullName>
    </submittedName>
</protein>
<dbReference type="EMBL" id="MORL01000205">
    <property type="protein sequence ID" value="OIN55433.1"/>
    <property type="molecule type" value="Genomic_DNA"/>
</dbReference>
<accession>A0A1S2V9P0</accession>
<proteinExistence type="predicted"/>
<evidence type="ECO:0000313" key="1">
    <source>
        <dbReference type="EMBL" id="OIN55433.1"/>
    </source>
</evidence>
<organism evidence="1 2">
    <name type="scientific">Arsenicibacter rosenii</name>
    <dbReference type="NCBI Taxonomy" id="1750698"/>
    <lineage>
        <taxon>Bacteria</taxon>
        <taxon>Pseudomonadati</taxon>
        <taxon>Bacteroidota</taxon>
        <taxon>Cytophagia</taxon>
        <taxon>Cytophagales</taxon>
        <taxon>Spirosomataceae</taxon>
        <taxon>Arsenicibacter</taxon>
    </lineage>
</organism>
<dbReference type="OrthoDB" id="965540at2"/>
<reference evidence="1 2" key="1">
    <citation type="submission" date="2016-10" db="EMBL/GenBank/DDBJ databases">
        <title>Arsenicibacter rosenii gen. nov., sp. nov., an efficient arsenic-methylating bacterium isolated from an arsenic-contaminated paddy soil.</title>
        <authorList>
            <person name="Huang K."/>
        </authorList>
    </citation>
    <scope>NUCLEOTIDE SEQUENCE [LARGE SCALE GENOMIC DNA]</scope>
    <source>
        <strain evidence="1 2">SM-1</strain>
    </source>
</reference>
<evidence type="ECO:0000313" key="2">
    <source>
        <dbReference type="Proteomes" id="UP000181790"/>
    </source>
</evidence>
<gene>
    <name evidence="1" type="ORF">BLX24_30800</name>
</gene>
<name>A0A1S2V9P0_9BACT</name>
<dbReference type="Proteomes" id="UP000181790">
    <property type="component" value="Unassembled WGS sequence"/>
</dbReference>
<dbReference type="AlphaFoldDB" id="A0A1S2V9P0"/>
<comment type="caution">
    <text evidence="1">The sequence shown here is derived from an EMBL/GenBank/DDBJ whole genome shotgun (WGS) entry which is preliminary data.</text>
</comment>